<evidence type="ECO:0008006" key="5">
    <source>
        <dbReference type="Google" id="ProtNLM"/>
    </source>
</evidence>
<dbReference type="PROSITE" id="PS50297">
    <property type="entry name" value="ANK_REP_REGION"/>
    <property type="match status" value="1"/>
</dbReference>
<dbReference type="AlphaFoldDB" id="A0A9N9Z4B9"/>
<keyword evidence="4" id="KW-1185">Reference proteome</keyword>
<feature type="compositionally biased region" description="Pro residues" evidence="2">
    <location>
        <begin position="54"/>
        <end position="66"/>
    </location>
</feature>
<dbReference type="PANTHER" id="PTHR24133">
    <property type="entry name" value="ANKYRIN DOMAIN-CONTAINING"/>
    <property type="match status" value="1"/>
</dbReference>
<organism evidence="3 4">
    <name type="scientific">Clonostachys solani</name>
    <dbReference type="NCBI Taxonomy" id="160281"/>
    <lineage>
        <taxon>Eukaryota</taxon>
        <taxon>Fungi</taxon>
        <taxon>Dikarya</taxon>
        <taxon>Ascomycota</taxon>
        <taxon>Pezizomycotina</taxon>
        <taxon>Sordariomycetes</taxon>
        <taxon>Hypocreomycetidae</taxon>
        <taxon>Hypocreales</taxon>
        <taxon>Bionectriaceae</taxon>
        <taxon>Clonostachys</taxon>
    </lineage>
</organism>
<dbReference type="SMART" id="SM00248">
    <property type="entry name" value="ANK"/>
    <property type="match status" value="14"/>
</dbReference>
<dbReference type="InterPro" id="IPR036770">
    <property type="entry name" value="Ankyrin_rpt-contain_sf"/>
</dbReference>
<feature type="region of interest" description="Disordered" evidence="2">
    <location>
        <begin position="389"/>
        <end position="415"/>
    </location>
</feature>
<evidence type="ECO:0000256" key="2">
    <source>
        <dbReference type="SAM" id="MobiDB-lite"/>
    </source>
</evidence>
<dbReference type="Pfam" id="PF12796">
    <property type="entry name" value="Ank_2"/>
    <property type="match status" value="5"/>
</dbReference>
<feature type="compositionally biased region" description="Polar residues" evidence="2">
    <location>
        <begin position="389"/>
        <end position="409"/>
    </location>
</feature>
<feature type="region of interest" description="Disordered" evidence="2">
    <location>
        <begin position="33"/>
        <end position="146"/>
    </location>
</feature>
<name>A0A9N9Z4B9_9HYPO</name>
<dbReference type="EMBL" id="CABFOC020000035">
    <property type="protein sequence ID" value="CAH0048806.1"/>
    <property type="molecule type" value="Genomic_DNA"/>
</dbReference>
<gene>
    <name evidence="3" type="ORF">CSOL1703_00000753</name>
</gene>
<reference evidence="3" key="1">
    <citation type="submission" date="2021-10" db="EMBL/GenBank/DDBJ databases">
        <authorList>
            <person name="Piombo E."/>
        </authorList>
    </citation>
    <scope>NUCLEOTIDE SEQUENCE</scope>
</reference>
<feature type="region of interest" description="Disordered" evidence="2">
    <location>
        <begin position="336"/>
        <end position="370"/>
    </location>
</feature>
<dbReference type="SUPFAM" id="SSF48403">
    <property type="entry name" value="Ankyrin repeat"/>
    <property type="match status" value="2"/>
</dbReference>
<dbReference type="OrthoDB" id="194358at2759"/>
<dbReference type="Proteomes" id="UP000775872">
    <property type="component" value="Unassembled WGS sequence"/>
</dbReference>
<feature type="compositionally biased region" description="Low complexity" evidence="2">
    <location>
        <begin position="116"/>
        <end position="140"/>
    </location>
</feature>
<feature type="repeat" description="ANK" evidence="1">
    <location>
        <begin position="547"/>
        <end position="579"/>
    </location>
</feature>
<dbReference type="PROSITE" id="PS50088">
    <property type="entry name" value="ANK_REPEAT"/>
    <property type="match status" value="3"/>
</dbReference>
<dbReference type="Pfam" id="PF13637">
    <property type="entry name" value="Ank_4"/>
    <property type="match status" value="1"/>
</dbReference>
<dbReference type="InterPro" id="IPR002110">
    <property type="entry name" value="Ankyrin_rpt"/>
</dbReference>
<evidence type="ECO:0000313" key="4">
    <source>
        <dbReference type="Proteomes" id="UP000775872"/>
    </source>
</evidence>
<sequence>MATPASLPPHRPDKEYSFLEALNIGPTNELTLVSQEKLGLSPTPKSPATALRSPPLPPLPSNPTPSPARSEFNVTTPTKSDFASPKQNLATPRPTGHHSLFPQTNTHGNNVEEVKGTNTSKGASTSKGTSTSKGANTTKGASTSNGVKPITETAAMAPSIKAQAQCLESCSKVTKAGDRISVRMLEYLTSIKQTHMPHGLDDLAHGFLSTCQVLLTIEAGLEECTRTHQFFPGELLAELDKKFRVCFADFQVLENMLSRVLESERKSHGAMGKMKRGLSKLFGDTDFSKISSALEQTRESLRVSALMFQWSLGDDKIESGAGIGYTGLAAALDRLDQKRSSTRTRSETNSSHHNLPSLRQQEQPPLPPIPALQWAERSTSLQNDTMMSSEIRSPTSDLRQWSATASSVHSGDRHNHQTAFDRLSSFDETMSHHTGSDSAVNDAINEELAALDLGSDKVVRLKTDPFTMPRWNPRASTGSTDGATLKSALASAIRARNHKLVEQLLDRGAPANSPDIHALIEAVKVQDVESVRLLLLFGADPNETDREGMTPLALAVEKTLLGAAVTLLKYGADPNMKAGMDQDSPVARAIQSNKVSLAHLLLMYGGDVTQLNSEGNTMLISAVNKKTPRQFIALLLGYGADPNEKSREGKTVLFEAITSARDDIVSCLLEKKANPNLPGPKHMLWPACSQSPCLQLLLKHGADYKKTPGIMELAASINNIESVRILLKAGVDPNAKKDGAYTPLCTSIRDNRPDIFHLLLNSGADPNTPAAEYPCFKCITHNRLQFLPALVAAGGNLNNPKGILETAVSQNYMEAVLWLLDQGLDPNERSAKGHSPLTTAIRDNRVELVDLLIMRGADPNKRGEDWPVCMAVRNPPILKRILNVLAEPRAFKGVIERAVAANQLESVKLLLAAGVSVEDKNGGVFSPLTTALRENHREIVRFLIDPNGGGADVNAPGEHLPVVKALRRFHGEDTVMLEVLLENGADPNKMYRGWNGIFQAVENGELEVLQILKDKGGGFDLDAKDEMGRSAIEMASQRGWDEGVKILREGRQKQ</sequence>
<proteinExistence type="predicted"/>
<feature type="compositionally biased region" description="Polar residues" evidence="2">
    <location>
        <begin position="72"/>
        <end position="90"/>
    </location>
</feature>
<accession>A0A9N9Z4B9</accession>
<evidence type="ECO:0000256" key="1">
    <source>
        <dbReference type="PROSITE-ProRule" id="PRU00023"/>
    </source>
</evidence>
<feature type="repeat" description="ANK" evidence="1">
    <location>
        <begin position="614"/>
        <end position="647"/>
    </location>
</feature>
<feature type="repeat" description="ANK" evidence="1">
    <location>
        <begin position="832"/>
        <end position="864"/>
    </location>
</feature>
<protein>
    <recommendedName>
        <fullName evidence="5">Ankyrin repeat domain containing protein</fullName>
    </recommendedName>
</protein>
<keyword evidence="1" id="KW-0040">ANK repeat</keyword>
<evidence type="ECO:0000313" key="3">
    <source>
        <dbReference type="EMBL" id="CAH0048806.1"/>
    </source>
</evidence>
<feature type="compositionally biased region" description="Polar residues" evidence="2">
    <location>
        <begin position="352"/>
        <end position="363"/>
    </location>
</feature>
<dbReference type="PANTHER" id="PTHR24133:SF40">
    <property type="entry name" value="ANKYRIN REPEAT DOMAIN 44"/>
    <property type="match status" value="1"/>
</dbReference>
<comment type="caution">
    <text evidence="3">The sequence shown here is derived from an EMBL/GenBank/DDBJ whole genome shotgun (WGS) entry which is preliminary data.</text>
</comment>
<dbReference type="Gene3D" id="1.25.40.20">
    <property type="entry name" value="Ankyrin repeat-containing domain"/>
    <property type="match status" value="3"/>
</dbReference>
<dbReference type="InterPro" id="IPR052391">
    <property type="entry name" value="E3_Ligase-Neurotoxin"/>
</dbReference>